<dbReference type="PROSITE" id="PS51819">
    <property type="entry name" value="VOC"/>
    <property type="match status" value="1"/>
</dbReference>
<dbReference type="Pfam" id="PF00903">
    <property type="entry name" value="Glyoxalase"/>
    <property type="match status" value="1"/>
</dbReference>
<organism evidence="2 3">
    <name type="scientific">Perspicuibacillus lycopersici</name>
    <dbReference type="NCBI Taxonomy" id="1325689"/>
    <lineage>
        <taxon>Bacteria</taxon>
        <taxon>Bacillati</taxon>
        <taxon>Bacillota</taxon>
        <taxon>Bacilli</taxon>
        <taxon>Bacillales</taxon>
        <taxon>Bacillaceae</taxon>
        <taxon>Perspicuibacillus</taxon>
    </lineage>
</organism>
<dbReference type="Gene3D" id="3.10.180.10">
    <property type="entry name" value="2,3-Dihydroxybiphenyl 1,2-Dioxygenase, domain 1"/>
    <property type="match status" value="1"/>
</dbReference>
<dbReference type="AlphaFoldDB" id="A0AAE3LMX0"/>
<dbReference type="InterPro" id="IPR004360">
    <property type="entry name" value="Glyas_Fos-R_dOase_dom"/>
</dbReference>
<dbReference type="SUPFAM" id="SSF54593">
    <property type="entry name" value="Glyoxalase/Bleomycin resistance protein/Dihydroxybiphenyl dioxygenase"/>
    <property type="match status" value="1"/>
</dbReference>
<keyword evidence="3" id="KW-1185">Reference proteome</keyword>
<evidence type="ECO:0000313" key="3">
    <source>
        <dbReference type="Proteomes" id="UP001209318"/>
    </source>
</evidence>
<dbReference type="InterPro" id="IPR037523">
    <property type="entry name" value="VOC_core"/>
</dbReference>
<dbReference type="RefSeq" id="WP_263072437.1">
    <property type="nucleotide sequence ID" value="NZ_JAOUSF010000002.1"/>
</dbReference>
<gene>
    <name evidence="2" type="ORF">OEV98_06635</name>
</gene>
<protein>
    <submittedName>
        <fullName evidence="2">VOC family protein</fullName>
    </submittedName>
</protein>
<reference evidence="2" key="1">
    <citation type="submission" date="2022-10" db="EMBL/GenBank/DDBJ databases">
        <title>Description of Fervidibacillus gen. nov. in the family Fervidibacillaceae fam. nov. with two species, Fervidibacillus albus sp. nov., and Fervidibacillus halotolerans sp. nov., isolated from tidal flat sediments.</title>
        <authorList>
            <person name="Kwon K.K."/>
            <person name="Yang S.-H."/>
        </authorList>
    </citation>
    <scope>NUCLEOTIDE SEQUENCE</scope>
    <source>
        <strain evidence="2">JCM 19140</strain>
    </source>
</reference>
<dbReference type="EMBL" id="JAOUSF010000002">
    <property type="protein sequence ID" value="MCU9613227.1"/>
    <property type="molecule type" value="Genomic_DNA"/>
</dbReference>
<dbReference type="CDD" id="cd06587">
    <property type="entry name" value="VOC"/>
    <property type="match status" value="1"/>
</dbReference>
<sequence length="138" mass="15622">MKTIIKRVGTTYLPVSNPAASSIWYQEKLGAIENYRDEDKAILDFANQSFFLVKAAPGEKLGFKDFRGNEQFSMTFEVNGYDQLELLHKTLAENGVNVGEMEDRGHPGHNFVFADPDGNIFDVWSELSPTYKEYFGAK</sequence>
<dbReference type="InterPro" id="IPR029068">
    <property type="entry name" value="Glyas_Bleomycin-R_OHBP_Dase"/>
</dbReference>
<proteinExistence type="predicted"/>
<feature type="domain" description="VOC" evidence="1">
    <location>
        <begin position="7"/>
        <end position="126"/>
    </location>
</feature>
<accession>A0AAE3LMX0</accession>
<comment type="caution">
    <text evidence="2">The sequence shown here is derived from an EMBL/GenBank/DDBJ whole genome shotgun (WGS) entry which is preliminary data.</text>
</comment>
<dbReference type="Proteomes" id="UP001209318">
    <property type="component" value="Unassembled WGS sequence"/>
</dbReference>
<name>A0AAE3LMX0_9BACI</name>
<evidence type="ECO:0000313" key="2">
    <source>
        <dbReference type="EMBL" id="MCU9613227.1"/>
    </source>
</evidence>
<evidence type="ECO:0000259" key="1">
    <source>
        <dbReference type="PROSITE" id="PS51819"/>
    </source>
</evidence>